<proteinExistence type="predicted"/>
<evidence type="ECO:0000256" key="1">
    <source>
        <dbReference type="SAM" id="Coils"/>
    </source>
</evidence>
<evidence type="ECO:0000313" key="2">
    <source>
        <dbReference type="Proteomes" id="UP001652625"/>
    </source>
</evidence>
<gene>
    <name evidence="3" type="primary">LOC136089239</name>
</gene>
<protein>
    <submittedName>
        <fullName evidence="3">Uncharacterized protein LOC136089239</fullName>
    </submittedName>
</protein>
<keyword evidence="2" id="KW-1185">Reference proteome</keyword>
<keyword evidence="1" id="KW-0175">Coiled coil</keyword>
<evidence type="ECO:0000313" key="3">
    <source>
        <dbReference type="RefSeq" id="XP_065671126.1"/>
    </source>
</evidence>
<dbReference type="Proteomes" id="UP001652625">
    <property type="component" value="Chromosome 13"/>
</dbReference>
<reference evidence="3" key="1">
    <citation type="submission" date="2025-08" db="UniProtKB">
        <authorList>
            <consortium name="RefSeq"/>
        </authorList>
    </citation>
    <scope>IDENTIFICATION</scope>
</reference>
<dbReference type="RefSeq" id="XP_065671126.1">
    <property type="nucleotide sequence ID" value="XM_065815054.1"/>
</dbReference>
<dbReference type="GeneID" id="136089239"/>
<organism evidence="2 3">
    <name type="scientific">Hydra vulgaris</name>
    <name type="common">Hydra</name>
    <name type="synonym">Hydra attenuata</name>
    <dbReference type="NCBI Taxonomy" id="6087"/>
    <lineage>
        <taxon>Eukaryota</taxon>
        <taxon>Metazoa</taxon>
        <taxon>Cnidaria</taxon>
        <taxon>Hydrozoa</taxon>
        <taxon>Hydroidolina</taxon>
        <taxon>Anthoathecata</taxon>
        <taxon>Aplanulata</taxon>
        <taxon>Hydridae</taxon>
        <taxon>Hydra</taxon>
    </lineage>
</organism>
<name>A0ABM4D9V4_HYDVU</name>
<accession>A0ABM4D9V4</accession>
<feature type="coiled-coil region" evidence="1">
    <location>
        <begin position="56"/>
        <end position="133"/>
    </location>
</feature>
<sequence length="435" mass="50628">MGHFETKNEAEKWLNGLSDDDYIYLANLNFKIFYQNLESNVNLESLENNEKCKDFLNKKDETIKYFEKQIKSLEDDILIKTNNIEELNSKRSAWLGANQLKMSSLTNENNKNKDELKNKIKELEKNLEKFKEAPEDMFEIKLSKEKTKWDDSLKKEINDINHQQELLHAKITEQDKTIDALKELNTKHTDIIEKHTIREKKSVKLGNDGELFVQNLLSGDNFYSIWKVSHMKNKGDFAIKVRKSNFHGMLEVKNRQESIPKSEIDKFIKDLEINHEYSYAMLVSLEGGFTKDYSELKIYSTSSDKLYCFVGNVHKKEIPASFLKTVWLALDIATEKIAEGSDKQEFIKLVEMTLQNCVENVKTALSLKNQANKINTISQKLYDDIEKQKKALNTKFNQVKTKQSAIEVSSAGETKFDDHPFFKKQRVDTKKECNT</sequence>